<gene>
    <name evidence="6" type="ORF">WNY59_00420</name>
</gene>
<feature type="region of interest" description="Disordered" evidence="3">
    <location>
        <begin position="140"/>
        <end position="160"/>
    </location>
</feature>
<dbReference type="Pfam" id="PF25954">
    <property type="entry name" value="Beta-barrel_RND_2"/>
    <property type="match status" value="1"/>
</dbReference>
<dbReference type="InterPro" id="IPR058792">
    <property type="entry name" value="Beta-barrel_RND_2"/>
</dbReference>
<dbReference type="InterPro" id="IPR006143">
    <property type="entry name" value="RND_pump_MFP"/>
</dbReference>
<feature type="coiled-coil region" evidence="2">
    <location>
        <begin position="104"/>
        <end position="138"/>
    </location>
</feature>
<dbReference type="SUPFAM" id="SSF111369">
    <property type="entry name" value="HlyD-like secretion proteins"/>
    <property type="match status" value="1"/>
</dbReference>
<evidence type="ECO:0000256" key="2">
    <source>
        <dbReference type="SAM" id="Coils"/>
    </source>
</evidence>
<keyword evidence="2" id="KW-0175">Coiled coil</keyword>
<feature type="domain" description="CusB-like beta-barrel" evidence="4">
    <location>
        <begin position="240"/>
        <end position="305"/>
    </location>
</feature>
<evidence type="ECO:0000313" key="6">
    <source>
        <dbReference type="EMBL" id="MEM5500043.1"/>
    </source>
</evidence>
<evidence type="ECO:0000256" key="1">
    <source>
        <dbReference type="ARBA" id="ARBA00009477"/>
    </source>
</evidence>
<dbReference type="PANTHER" id="PTHR30469">
    <property type="entry name" value="MULTIDRUG RESISTANCE PROTEIN MDTA"/>
    <property type="match status" value="1"/>
</dbReference>
<comment type="similarity">
    <text evidence="1">Belongs to the membrane fusion protein (MFP) (TC 8.A.1) family.</text>
</comment>
<protein>
    <submittedName>
        <fullName evidence="6">Efflux RND transporter periplasmic adaptor subunit</fullName>
    </submittedName>
</protein>
<dbReference type="EMBL" id="JBBMQO010000001">
    <property type="protein sequence ID" value="MEM5500043.1"/>
    <property type="molecule type" value="Genomic_DNA"/>
</dbReference>
<dbReference type="PANTHER" id="PTHR30469:SF15">
    <property type="entry name" value="HLYD FAMILY OF SECRETION PROTEINS"/>
    <property type="match status" value="1"/>
</dbReference>
<dbReference type="Gene3D" id="2.40.30.170">
    <property type="match status" value="1"/>
</dbReference>
<proteinExistence type="inferred from homology"/>
<feature type="domain" description="Multidrug resistance protein MdtA-like C-terminal permuted SH3" evidence="5">
    <location>
        <begin position="316"/>
        <end position="369"/>
    </location>
</feature>
<dbReference type="NCBIfam" id="TIGR01730">
    <property type="entry name" value="RND_mfp"/>
    <property type="match status" value="1"/>
</dbReference>
<evidence type="ECO:0000259" key="4">
    <source>
        <dbReference type="Pfam" id="PF25954"/>
    </source>
</evidence>
<dbReference type="InterPro" id="IPR058627">
    <property type="entry name" value="MdtA-like_C"/>
</dbReference>
<dbReference type="RefSeq" id="WP_342845967.1">
    <property type="nucleotide sequence ID" value="NZ_JBBMQO010000001.1"/>
</dbReference>
<evidence type="ECO:0000259" key="5">
    <source>
        <dbReference type="Pfam" id="PF25967"/>
    </source>
</evidence>
<dbReference type="Proteomes" id="UP001477870">
    <property type="component" value="Unassembled WGS sequence"/>
</dbReference>
<evidence type="ECO:0000256" key="3">
    <source>
        <dbReference type="SAM" id="MobiDB-lite"/>
    </source>
</evidence>
<dbReference type="Gene3D" id="2.40.50.100">
    <property type="match status" value="1"/>
</dbReference>
<dbReference type="Pfam" id="PF25967">
    <property type="entry name" value="RND-MFP_C"/>
    <property type="match status" value="1"/>
</dbReference>
<name>A0ABU9T2R4_9HYPH</name>
<evidence type="ECO:0000313" key="7">
    <source>
        <dbReference type="Proteomes" id="UP001477870"/>
    </source>
</evidence>
<dbReference type="Gene3D" id="1.10.287.470">
    <property type="entry name" value="Helix hairpin bin"/>
    <property type="match status" value="1"/>
</dbReference>
<organism evidence="6 7">
    <name type="scientific">Ahrensia kielensis</name>
    <dbReference type="NCBI Taxonomy" id="76980"/>
    <lineage>
        <taxon>Bacteria</taxon>
        <taxon>Pseudomonadati</taxon>
        <taxon>Pseudomonadota</taxon>
        <taxon>Alphaproteobacteria</taxon>
        <taxon>Hyphomicrobiales</taxon>
        <taxon>Ahrensiaceae</taxon>
        <taxon>Ahrensia</taxon>
    </lineage>
</organism>
<dbReference type="Gene3D" id="2.40.420.20">
    <property type="match status" value="1"/>
</dbReference>
<accession>A0ABU9T2R4</accession>
<reference evidence="6 7" key="1">
    <citation type="submission" date="2024-03" db="EMBL/GenBank/DDBJ databases">
        <title>Community enrichment and isolation of bacterial strains for fucoidan degradation.</title>
        <authorList>
            <person name="Sichert A."/>
        </authorList>
    </citation>
    <scope>NUCLEOTIDE SEQUENCE [LARGE SCALE GENOMIC DNA]</scope>
    <source>
        <strain evidence="6 7">AS62</strain>
    </source>
</reference>
<comment type="caution">
    <text evidence="6">The sequence shown here is derived from an EMBL/GenBank/DDBJ whole genome shotgun (WGS) entry which is preliminary data.</text>
</comment>
<sequence length="397" mass="41435">MSVKFRLICFAVFLAGWFTISAMMVKAADGPAASTPSVTVIRASKSEVIGRVPLSGTLVPRSEVLIYPHINGYAIEELTVDVGAIVKKGDPLALLSTRVLEVQVAQARAELSRADAAIEQAQSAINTAKANQAQANAALSRSQQLRKSGTGTQASLDQSVSASQGANAQLESSLSGLAVSNAQRLQSKAQLDIAELNLQQATITSPVDGLISARSGQIGSIANAGGDPIFRIIENGVVEVEAEIIETALGQLKVGDLATLAIAGVGSVDGKIRLISPTVDPATRLGIVKITTQNQTNLRKGLFVSGWITAIQRESLTVPSSAVLTDISGTYVLTVADNNIIKKTAVTGGLIWKDKREILSGLEVGDIVVAKAGVFFADGDVINPVFSEKATEVETPQ</sequence>
<keyword evidence="7" id="KW-1185">Reference proteome</keyword>